<protein>
    <submittedName>
        <fullName evidence="1">Uncharacterized protein</fullName>
    </submittedName>
</protein>
<accession>A0A2K8T5H9</accession>
<dbReference type="Proteomes" id="UP000232003">
    <property type="component" value="Plasmid pNFSY01"/>
</dbReference>
<name>A0A2K8T5H9_9NOSO</name>
<reference evidence="1 2" key="1">
    <citation type="submission" date="2017-11" db="EMBL/GenBank/DDBJ databases">
        <title>Complete genome of a free-living desiccation-tolerant cyanobacterium and its photosynthetic adaptation to extreme terrestrial habitat.</title>
        <authorList>
            <person name="Shang J."/>
        </authorList>
    </citation>
    <scope>NUCLEOTIDE SEQUENCE [LARGE SCALE GENOMIC DNA]</scope>
    <source>
        <strain evidence="1 2">CCNUN1</strain>
        <plasmid evidence="2">pnfsy01</plasmid>
    </source>
</reference>
<organism evidence="1 2">
    <name type="scientific">Nostoc flagelliforme CCNUN1</name>
    <dbReference type="NCBI Taxonomy" id="2038116"/>
    <lineage>
        <taxon>Bacteria</taxon>
        <taxon>Bacillati</taxon>
        <taxon>Cyanobacteriota</taxon>
        <taxon>Cyanophyceae</taxon>
        <taxon>Nostocales</taxon>
        <taxon>Nostocaceae</taxon>
        <taxon>Nostoc</taxon>
    </lineage>
</organism>
<dbReference type="AlphaFoldDB" id="A0A2K8T5H9"/>
<keyword evidence="1" id="KW-0614">Plasmid</keyword>
<sequence>MPLFSLIECNCVADPTEPFCFDRQGEMAIATRQGKKV</sequence>
<keyword evidence="2" id="KW-1185">Reference proteome</keyword>
<dbReference type="KEGG" id="nfl:COO91_09120"/>
<proteinExistence type="predicted"/>
<evidence type="ECO:0000313" key="1">
    <source>
        <dbReference type="EMBL" id="AUB42966.1"/>
    </source>
</evidence>
<dbReference type="EMBL" id="CP024786">
    <property type="protein sequence ID" value="AUB42966.1"/>
    <property type="molecule type" value="Genomic_DNA"/>
</dbReference>
<gene>
    <name evidence="1" type="ORF">COO91_09120</name>
</gene>
<evidence type="ECO:0000313" key="2">
    <source>
        <dbReference type="Proteomes" id="UP000232003"/>
    </source>
</evidence>
<geneLocation type="plasmid" evidence="2">
    <name>pnfsy01</name>
</geneLocation>